<dbReference type="PROSITE" id="PS51257">
    <property type="entry name" value="PROKAR_LIPOPROTEIN"/>
    <property type="match status" value="1"/>
</dbReference>
<gene>
    <name evidence="1" type="ORF">EWE74_17650</name>
</gene>
<sequence length="235" mass="27332">MKKNTFLLLTTLLLLLSCKSDKEYPYEYWSRLVDEKHKEIVALTESVTCTDIEEFEIIPFGAYMAPQYYLRHFSIQLAFDKLLAELDHLQNERIRAAAREGIYSGIWMPNPPLHKACKDGKAKLIFAQDLSLEKINEELPIRYEEIKNFYNDVSCTDSEEWSVGLLLRSECCYEPIAKHKTIDSIEINEKIDIYNRLMERKHQLENTSCIQINCEATTNTLSCMNGKPTIKIAHQ</sequence>
<keyword evidence="2" id="KW-1185">Reference proteome</keyword>
<comment type="caution">
    <text evidence="1">The sequence shown here is derived from an EMBL/GenBank/DDBJ whole genome shotgun (WGS) entry which is preliminary data.</text>
</comment>
<dbReference type="AlphaFoldDB" id="A0A4Q6XMF9"/>
<name>A0A4Q6XMF9_9SPHI</name>
<dbReference type="OrthoDB" id="752687at2"/>
<protein>
    <recommendedName>
        <fullName evidence="3">Lipoprotein</fullName>
    </recommendedName>
</protein>
<dbReference type="Proteomes" id="UP000292855">
    <property type="component" value="Unassembled WGS sequence"/>
</dbReference>
<reference evidence="1 2" key="1">
    <citation type="submission" date="2019-02" db="EMBL/GenBank/DDBJ databases">
        <authorList>
            <person name="Li Y."/>
        </authorList>
    </citation>
    <scope>NUCLEOTIDE SEQUENCE [LARGE SCALE GENOMIC DNA]</scope>
    <source>
        <strain evidence="1 2">30C10-4-7</strain>
    </source>
</reference>
<proteinExistence type="predicted"/>
<evidence type="ECO:0000313" key="1">
    <source>
        <dbReference type="EMBL" id="RZF58434.1"/>
    </source>
</evidence>
<accession>A0A4Q6XMF9</accession>
<organism evidence="1 2">
    <name type="scientific">Sphingobacterium corticibacterium</name>
    <dbReference type="NCBI Taxonomy" id="2484746"/>
    <lineage>
        <taxon>Bacteria</taxon>
        <taxon>Pseudomonadati</taxon>
        <taxon>Bacteroidota</taxon>
        <taxon>Sphingobacteriia</taxon>
        <taxon>Sphingobacteriales</taxon>
        <taxon>Sphingobacteriaceae</taxon>
        <taxon>Sphingobacterium</taxon>
    </lineage>
</organism>
<evidence type="ECO:0008006" key="3">
    <source>
        <dbReference type="Google" id="ProtNLM"/>
    </source>
</evidence>
<evidence type="ECO:0000313" key="2">
    <source>
        <dbReference type="Proteomes" id="UP000292855"/>
    </source>
</evidence>
<dbReference type="RefSeq" id="WP_130142984.1">
    <property type="nucleotide sequence ID" value="NZ_SGIT01000004.1"/>
</dbReference>
<dbReference type="EMBL" id="SGIT01000004">
    <property type="protein sequence ID" value="RZF58434.1"/>
    <property type="molecule type" value="Genomic_DNA"/>
</dbReference>